<dbReference type="AlphaFoldDB" id="A0A951UUX3"/>
<evidence type="ECO:0008006" key="3">
    <source>
        <dbReference type="Google" id="ProtNLM"/>
    </source>
</evidence>
<reference evidence="1" key="2">
    <citation type="journal article" date="2022" name="Microbiol. Resour. Announc.">
        <title>Metagenome Sequencing to Explore Phylogenomics of Terrestrial Cyanobacteria.</title>
        <authorList>
            <person name="Ward R.D."/>
            <person name="Stajich J.E."/>
            <person name="Johansen J.R."/>
            <person name="Huntemann M."/>
            <person name="Clum A."/>
            <person name="Foster B."/>
            <person name="Foster B."/>
            <person name="Roux S."/>
            <person name="Palaniappan K."/>
            <person name="Varghese N."/>
            <person name="Mukherjee S."/>
            <person name="Reddy T.B.K."/>
            <person name="Daum C."/>
            <person name="Copeland A."/>
            <person name="Chen I.A."/>
            <person name="Ivanova N.N."/>
            <person name="Kyrpides N.C."/>
            <person name="Shapiro N."/>
            <person name="Eloe-Fadrosh E.A."/>
            <person name="Pietrasiak N."/>
        </authorList>
    </citation>
    <scope>NUCLEOTIDE SEQUENCE</scope>
    <source>
        <strain evidence="1">GSE-NOS-MK-12-04C</strain>
    </source>
</reference>
<protein>
    <recommendedName>
        <fullName evidence="3">PEP-CTERM protein-sorting domain-containing protein</fullName>
    </recommendedName>
</protein>
<evidence type="ECO:0000313" key="1">
    <source>
        <dbReference type="EMBL" id="MBW4671083.1"/>
    </source>
</evidence>
<accession>A0A951UUX3</accession>
<evidence type="ECO:0000313" key="2">
    <source>
        <dbReference type="Proteomes" id="UP000729701"/>
    </source>
</evidence>
<organism evidence="1 2">
    <name type="scientific">Cyanomargarita calcarea GSE-NOS-MK-12-04C</name>
    <dbReference type="NCBI Taxonomy" id="2839659"/>
    <lineage>
        <taxon>Bacteria</taxon>
        <taxon>Bacillati</taxon>
        <taxon>Cyanobacteriota</taxon>
        <taxon>Cyanophyceae</taxon>
        <taxon>Nostocales</taxon>
        <taxon>Cyanomargaritaceae</taxon>
        <taxon>Cyanomargarita</taxon>
    </lineage>
</organism>
<proteinExistence type="predicted"/>
<gene>
    <name evidence="1" type="ORF">KME60_27580</name>
</gene>
<sequence>MLRFNTAWILPITLTAIGFGSNVETAYAQTTTIFDVKYNTLLTLVPRSDLGEGIFRATITGDTSDAAFGLTKFESNTYGKLVEATPTTQSFEFNANPAQFGLKDLPMLGDRYLGGSNELFGKANDRAKVDFAAGTVAGGGTITLTKGTGLLENASGQITFTQQDKLDPTAPPGTPVKGEAILKFSVTTPRSVPEPTGTTSLIGIGVTGAVLMLKRHHRKGSIGG</sequence>
<name>A0A951UUX3_9CYAN</name>
<dbReference type="EMBL" id="JAHHGZ010000039">
    <property type="protein sequence ID" value="MBW4671083.1"/>
    <property type="molecule type" value="Genomic_DNA"/>
</dbReference>
<reference evidence="1" key="1">
    <citation type="submission" date="2021-05" db="EMBL/GenBank/DDBJ databases">
        <authorList>
            <person name="Pietrasiak N."/>
            <person name="Ward R."/>
            <person name="Stajich J.E."/>
            <person name="Kurbessoian T."/>
        </authorList>
    </citation>
    <scope>NUCLEOTIDE SEQUENCE</scope>
    <source>
        <strain evidence="1">GSE-NOS-MK-12-04C</strain>
    </source>
</reference>
<comment type="caution">
    <text evidence="1">The sequence shown here is derived from an EMBL/GenBank/DDBJ whole genome shotgun (WGS) entry which is preliminary data.</text>
</comment>
<dbReference type="Proteomes" id="UP000729701">
    <property type="component" value="Unassembled WGS sequence"/>
</dbReference>